<dbReference type="InParanoid" id="A0A3P7DV94"/>
<evidence type="ECO:0000313" key="1">
    <source>
        <dbReference type="EMBL" id="VDM07389.1"/>
    </source>
</evidence>
<reference evidence="1 2" key="1">
    <citation type="submission" date="2018-11" db="EMBL/GenBank/DDBJ databases">
        <authorList>
            <consortium name="Pathogen Informatics"/>
        </authorList>
    </citation>
    <scope>NUCLEOTIDE SEQUENCE [LARGE SCALE GENOMIC DNA]</scope>
</reference>
<organism evidence="1 2">
    <name type="scientific">Wuchereria bancrofti</name>
    <dbReference type="NCBI Taxonomy" id="6293"/>
    <lineage>
        <taxon>Eukaryota</taxon>
        <taxon>Metazoa</taxon>
        <taxon>Ecdysozoa</taxon>
        <taxon>Nematoda</taxon>
        <taxon>Chromadorea</taxon>
        <taxon>Rhabditida</taxon>
        <taxon>Spirurina</taxon>
        <taxon>Spiruromorpha</taxon>
        <taxon>Filarioidea</taxon>
        <taxon>Onchocercidae</taxon>
        <taxon>Wuchereria</taxon>
    </lineage>
</organism>
<protein>
    <submittedName>
        <fullName evidence="1">Uncharacterized protein</fullName>
    </submittedName>
</protein>
<gene>
    <name evidence="1" type="ORF">WBA_LOCUS775</name>
</gene>
<dbReference type="EMBL" id="UYWW01000128">
    <property type="protein sequence ID" value="VDM07389.1"/>
    <property type="molecule type" value="Genomic_DNA"/>
</dbReference>
<proteinExistence type="predicted"/>
<dbReference type="Proteomes" id="UP000270924">
    <property type="component" value="Unassembled WGS sequence"/>
</dbReference>
<dbReference type="AlphaFoldDB" id="A0A3P7DV94"/>
<keyword evidence="2" id="KW-1185">Reference proteome</keyword>
<evidence type="ECO:0000313" key="2">
    <source>
        <dbReference type="Proteomes" id="UP000270924"/>
    </source>
</evidence>
<name>A0A3P7DV94_WUCBA</name>
<accession>A0A3P7DV94</accession>
<sequence length="76" mass="8197">MSLPISIAGSATARPPFLSLARLAFIYVVAIDRTGLDLILNQPAPPIYETRWHGMAGLFAFPAASISTIQTPRKTN</sequence>